<dbReference type="EMBL" id="FSRU01000001">
    <property type="protein sequence ID" value="SIO18721.1"/>
    <property type="molecule type" value="Genomic_DNA"/>
</dbReference>
<reference evidence="1 2" key="1">
    <citation type="submission" date="2016-11" db="EMBL/GenBank/DDBJ databases">
        <authorList>
            <person name="Jaros S."/>
            <person name="Januszkiewicz K."/>
            <person name="Wedrychowicz H."/>
        </authorList>
    </citation>
    <scope>NUCLEOTIDE SEQUENCE [LARGE SCALE GENOMIC DNA]</scope>
    <source>
        <strain evidence="1 2">GAS95</strain>
    </source>
</reference>
<accession>A0A1N6HFY1</accession>
<evidence type="ECO:0000313" key="1">
    <source>
        <dbReference type="EMBL" id="SIO18721.1"/>
    </source>
</evidence>
<organism evidence="1 2">
    <name type="scientific">Paraburkholderia phenazinium</name>
    <dbReference type="NCBI Taxonomy" id="60549"/>
    <lineage>
        <taxon>Bacteria</taxon>
        <taxon>Pseudomonadati</taxon>
        <taxon>Pseudomonadota</taxon>
        <taxon>Betaproteobacteria</taxon>
        <taxon>Burkholderiales</taxon>
        <taxon>Burkholderiaceae</taxon>
        <taxon>Paraburkholderia</taxon>
    </lineage>
</organism>
<gene>
    <name evidence="1" type="ORF">SAMN05444165_1350</name>
</gene>
<protein>
    <submittedName>
        <fullName evidence="1">Uncharacterized protein</fullName>
    </submittedName>
</protein>
<dbReference type="AlphaFoldDB" id="A0A1N6HFY1"/>
<dbReference type="Proteomes" id="UP000185151">
    <property type="component" value="Unassembled WGS sequence"/>
</dbReference>
<dbReference type="RefSeq" id="WP_171991605.1">
    <property type="nucleotide sequence ID" value="NZ_FSRU01000001.1"/>
</dbReference>
<proteinExistence type="predicted"/>
<evidence type="ECO:0000313" key="2">
    <source>
        <dbReference type="Proteomes" id="UP000185151"/>
    </source>
</evidence>
<keyword evidence="2" id="KW-1185">Reference proteome</keyword>
<sequence>MSHITTTSTPAASGWLARLAAVARHALQLHLQTCAIIAEAHRRPQ</sequence>
<name>A0A1N6HFY1_9BURK</name>